<dbReference type="GO" id="GO:0007165">
    <property type="term" value="P:signal transduction"/>
    <property type="evidence" value="ECO:0007669"/>
    <property type="project" value="InterPro"/>
</dbReference>
<feature type="binding site" evidence="4">
    <location>
        <position position="527"/>
    </location>
    <ligand>
        <name>AMP</name>
        <dbReference type="ChEBI" id="CHEBI:456215"/>
    </ligand>
</feature>
<feature type="compositionally biased region" description="Low complexity" evidence="7">
    <location>
        <begin position="108"/>
        <end position="122"/>
    </location>
</feature>
<feature type="compositionally biased region" description="Polar residues" evidence="7">
    <location>
        <begin position="716"/>
        <end position="738"/>
    </location>
</feature>
<protein>
    <recommendedName>
        <fullName evidence="6">Phosphodiesterase</fullName>
        <ecNumber evidence="6">3.1.4.-</ecNumber>
    </recommendedName>
</protein>
<feature type="active site" description="Proton donor" evidence="3">
    <location>
        <position position="356"/>
    </location>
</feature>
<evidence type="ECO:0000256" key="2">
    <source>
        <dbReference type="ARBA" id="ARBA00022801"/>
    </source>
</evidence>
<evidence type="ECO:0000256" key="1">
    <source>
        <dbReference type="ARBA" id="ARBA00022723"/>
    </source>
</evidence>
<feature type="binding site" evidence="5">
    <location>
        <position position="360"/>
    </location>
    <ligand>
        <name>Zn(2+)</name>
        <dbReference type="ChEBI" id="CHEBI:29105"/>
        <label>1</label>
    </ligand>
</feature>
<evidence type="ECO:0000313" key="9">
    <source>
        <dbReference type="EMBL" id="PGH19210.1"/>
    </source>
</evidence>
<dbReference type="GO" id="GO:0046872">
    <property type="term" value="F:metal ion binding"/>
    <property type="evidence" value="ECO:0007669"/>
    <property type="project" value="UniProtKB-KW"/>
</dbReference>
<feature type="binding site" evidence="4">
    <location>
        <begin position="356"/>
        <end position="360"/>
    </location>
    <ligand>
        <name>AMP</name>
        <dbReference type="ChEBI" id="CHEBI:456215"/>
    </ligand>
</feature>
<feature type="binding site" evidence="5">
    <location>
        <position position="414"/>
    </location>
    <ligand>
        <name>Zn(2+)</name>
        <dbReference type="ChEBI" id="CHEBI:29105"/>
        <label>2</label>
    </ligand>
</feature>
<dbReference type="SMART" id="SM00471">
    <property type="entry name" value="HDc"/>
    <property type="match status" value="1"/>
</dbReference>
<evidence type="ECO:0000256" key="4">
    <source>
        <dbReference type="PIRSR" id="PIRSR623088-2"/>
    </source>
</evidence>
<keyword evidence="10" id="KW-1185">Reference proteome</keyword>
<dbReference type="InterPro" id="IPR023088">
    <property type="entry name" value="PDEase"/>
</dbReference>
<feature type="compositionally biased region" description="Polar residues" evidence="7">
    <location>
        <begin position="950"/>
        <end position="964"/>
    </location>
</feature>
<keyword evidence="1 5" id="KW-0479">Metal-binding</keyword>
<feature type="compositionally biased region" description="Polar residues" evidence="7">
    <location>
        <begin position="886"/>
        <end position="906"/>
    </location>
</feature>
<evidence type="ECO:0000313" key="10">
    <source>
        <dbReference type="Proteomes" id="UP000224634"/>
    </source>
</evidence>
<evidence type="ECO:0000256" key="5">
    <source>
        <dbReference type="PIRSR" id="PIRSR623088-3"/>
    </source>
</evidence>
<dbReference type="SUPFAM" id="SSF109604">
    <property type="entry name" value="HD-domain/PDEase-like"/>
    <property type="match status" value="1"/>
</dbReference>
<feature type="binding site" evidence="4">
    <location>
        <position position="414"/>
    </location>
    <ligand>
        <name>AMP</name>
        <dbReference type="ChEBI" id="CHEBI:456215"/>
    </ligand>
</feature>
<comment type="caution">
    <text evidence="9">The sequence shown here is derived from an EMBL/GenBank/DDBJ whole genome shotgun (WGS) entry which is preliminary data.</text>
</comment>
<dbReference type="CDD" id="cd00077">
    <property type="entry name" value="HDc"/>
    <property type="match status" value="1"/>
</dbReference>
<comment type="cofactor">
    <cofactor evidence="6">
        <name>a divalent metal cation</name>
        <dbReference type="ChEBI" id="CHEBI:60240"/>
    </cofactor>
    <text evidence="6">Binds 2 divalent metal cations per subunit. Site 1 may preferentially bind zinc ions, while site 2 has a preference for magnesium and/or manganese ions.</text>
</comment>
<dbReference type="GO" id="GO:0004114">
    <property type="term" value="F:3',5'-cyclic-nucleotide phosphodiesterase activity"/>
    <property type="evidence" value="ECO:0007669"/>
    <property type="project" value="InterPro"/>
</dbReference>
<dbReference type="Pfam" id="PF00233">
    <property type="entry name" value="PDEase_I"/>
    <property type="match status" value="1"/>
</dbReference>
<evidence type="ECO:0000256" key="6">
    <source>
        <dbReference type="RuleBase" id="RU363067"/>
    </source>
</evidence>
<dbReference type="PANTHER" id="PTHR11347">
    <property type="entry name" value="CYCLIC NUCLEOTIDE PHOSPHODIESTERASE"/>
    <property type="match status" value="1"/>
</dbReference>
<reference evidence="9 10" key="1">
    <citation type="submission" date="2017-10" db="EMBL/GenBank/DDBJ databases">
        <title>Comparative genomics in systemic dimorphic fungi from Ajellomycetaceae.</title>
        <authorList>
            <person name="Munoz J.F."/>
            <person name="Mcewen J.G."/>
            <person name="Clay O.K."/>
            <person name="Cuomo C.A."/>
        </authorList>
    </citation>
    <scope>NUCLEOTIDE SEQUENCE [LARGE SCALE GENOMIC DNA]</scope>
    <source>
        <strain evidence="9 10">UAMH7299</strain>
    </source>
</reference>
<dbReference type="InterPro" id="IPR036971">
    <property type="entry name" value="PDEase_catalytic_dom_sf"/>
</dbReference>
<dbReference type="STRING" id="1447883.A0A2B7YDE2"/>
<dbReference type="AlphaFoldDB" id="A0A2B7YDE2"/>
<dbReference type="InterPro" id="IPR002073">
    <property type="entry name" value="PDEase_catalytic_dom"/>
</dbReference>
<proteinExistence type="inferred from homology"/>
<feature type="region of interest" description="Disordered" evidence="7">
    <location>
        <begin position="104"/>
        <end position="123"/>
    </location>
</feature>
<dbReference type="EC" id="3.1.4.-" evidence="6"/>
<keyword evidence="2 6" id="KW-0378">Hydrolase</keyword>
<feature type="binding site" evidence="5">
    <location>
        <position position="413"/>
    </location>
    <ligand>
        <name>Zn(2+)</name>
        <dbReference type="ChEBI" id="CHEBI:29105"/>
        <label>1</label>
    </ligand>
</feature>
<sequence length="964" mass="107513">MDRGQCCAVYVDDRVRHERWISKSPAPSPSQSRSDLSSFALLDEPAELQGNTELFLQVFKQVYLCNSGTSFSSKLSELSELSGSDCIPTFAFIDIQRNGFSGARIRRSTTPTGTRPGLSPPSRAAARRSLTFFSQSEESYGLQLLSKVSADLQVREEPHLIVPIAVVRSLEETYASFSPAEAIASDMKQISMCLDAGAVDVLVSPLDASRVNGLCVHAYRTQKAALRDQSRFLATRKMRKQSWVGADDQQPFSYLREAMVSKLMKRICNPEEAIDEPLFRELRLDFDRKLLVENEVGKWSFSAHTFSDDELIHAACAMLEHALRIPELEEFRLSTEDLHTFMLACREAYNSFVFYHNFRHAVDVLQSTFLFLLEIGALPRYPNSTMVPTTREPISSLLTPLDAFTLLITAIGHDVGHPGVNNIFLVKLNAPLAQLYNDTSVLEAFHCAAYSQILRRHWPCVFENRQLRKLMISSILATDMGLHHKFIESMGQLQQRYRENNSTEGWKPQDVDTYRTLLCGLLIKCADISNVARVWDTAQKWTDLLQQEFANQGDMEKTIGMETALFGGPPELGNLVKLATGQMGFMTIFALPLFDGMADLFPEMSFASEEIGRNKSIWQDIVDRETKVDSVVERARSNVALSQAASSTPPTRRLSKSANGNILAELDKPRHVQSPPTSWINPPQNPPLDDKAPHLSGASTGTGQSLQAKGNPGTDMDSQGQAPSSYPNWSAPQESSQRCPVHRPFQRSAGRVSVVTTLNRQSEATSGVRTQSTSTYTNNTVTTPISATTTQASSVISGDGRNDEKDQFRQNYLDDPEKKVTRSSYDESESDDMEEKKSRATPVPISSCYGYSNPHGIRSAEEVEKPSSHFMSAPSSHFLNPLFDKTFSNGQNRNGRSRTRPTSPASMKNYLPSSPPAPEHESHPPPNTNGRTVPRRRSRLRLAFWRRNKQPSPSTTRSMTSDEL</sequence>
<dbReference type="EMBL" id="PDNA01000051">
    <property type="protein sequence ID" value="PGH19210.1"/>
    <property type="molecule type" value="Genomic_DNA"/>
</dbReference>
<feature type="binding site" evidence="4">
    <location>
        <position position="582"/>
    </location>
    <ligand>
        <name>AMP</name>
        <dbReference type="ChEBI" id="CHEBI:456215"/>
    </ligand>
</feature>
<evidence type="ECO:0000259" key="8">
    <source>
        <dbReference type="PROSITE" id="PS51845"/>
    </source>
</evidence>
<dbReference type="InterPro" id="IPR003607">
    <property type="entry name" value="HD/PDEase_dom"/>
</dbReference>
<gene>
    <name evidence="9" type="ORF">AJ80_04181</name>
</gene>
<feature type="compositionally biased region" description="Polar residues" evidence="7">
    <location>
        <begin position="697"/>
        <end position="708"/>
    </location>
</feature>
<feature type="region of interest" description="Disordered" evidence="7">
    <location>
        <begin position="882"/>
        <end position="964"/>
    </location>
</feature>
<organism evidence="9 10">
    <name type="scientific">Polytolypa hystricis (strain UAMH7299)</name>
    <dbReference type="NCBI Taxonomy" id="1447883"/>
    <lineage>
        <taxon>Eukaryota</taxon>
        <taxon>Fungi</taxon>
        <taxon>Dikarya</taxon>
        <taxon>Ascomycota</taxon>
        <taxon>Pezizomycotina</taxon>
        <taxon>Eurotiomycetes</taxon>
        <taxon>Eurotiomycetidae</taxon>
        <taxon>Onygenales</taxon>
        <taxon>Onygenales incertae sedis</taxon>
        <taxon>Polytolypa</taxon>
    </lineage>
</organism>
<comment type="similarity">
    <text evidence="6">Belongs to the cyclic nucleotide phosphodiesterase family.</text>
</comment>
<name>A0A2B7YDE2_POLH7</name>
<feature type="binding site" evidence="5">
    <location>
        <position position="527"/>
    </location>
    <ligand>
        <name>Zn(2+)</name>
        <dbReference type="ChEBI" id="CHEBI:29105"/>
        <label>1</label>
    </ligand>
</feature>
<evidence type="ECO:0000256" key="7">
    <source>
        <dbReference type="SAM" id="MobiDB-lite"/>
    </source>
</evidence>
<feature type="compositionally biased region" description="Polar residues" evidence="7">
    <location>
        <begin position="754"/>
        <end position="769"/>
    </location>
</feature>
<dbReference type="PROSITE" id="PS00126">
    <property type="entry name" value="PDEASE_I_1"/>
    <property type="match status" value="1"/>
</dbReference>
<feature type="binding site" evidence="5">
    <location>
        <position position="414"/>
    </location>
    <ligand>
        <name>Zn(2+)</name>
        <dbReference type="ChEBI" id="CHEBI:29105"/>
        <label>1</label>
    </ligand>
</feature>
<dbReference type="OrthoDB" id="546632at2759"/>
<dbReference type="InterPro" id="IPR023174">
    <property type="entry name" value="PDEase_CS"/>
</dbReference>
<feature type="domain" description="PDEase" evidence="8">
    <location>
        <begin position="279"/>
        <end position="625"/>
    </location>
</feature>
<dbReference type="PRINTS" id="PR00387">
    <property type="entry name" value="PDIESTERASE1"/>
</dbReference>
<dbReference type="PROSITE" id="PS51845">
    <property type="entry name" value="PDEASE_I_2"/>
    <property type="match status" value="1"/>
</dbReference>
<dbReference type="Proteomes" id="UP000224634">
    <property type="component" value="Unassembled WGS sequence"/>
</dbReference>
<feature type="region of interest" description="Disordered" evidence="7">
    <location>
        <begin position="667"/>
        <end position="852"/>
    </location>
</feature>
<accession>A0A2B7YDE2</accession>
<feature type="compositionally biased region" description="Basic residues" evidence="7">
    <location>
        <begin position="933"/>
        <end position="949"/>
    </location>
</feature>
<feature type="compositionally biased region" description="Polar residues" evidence="7">
    <location>
        <begin position="784"/>
        <end position="796"/>
    </location>
</feature>
<feature type="compositionally biased region" description="Low complexity" evidence="7">
    <location>
        <begin position="770"/>
        <end position="783"/>
    </location>
</feature>
<evidence type="ECO:0000256" key="3">
    <source>
        <dbReference type="PIRSR" id="PIRSR623088-1"/>
    </source>
</evidence>
<dbReference type="Gene3D" id="1.10.1300.10">
    <property type="entry name" value="3'5'-cyclic nucleotide phosphodiesterase, catalytic domain"/>
    <property type="match status" value="1"/>
</dbReference>